<keyword evidence="2" id="KW-1185">Reference proteome</keyword>
<proteinExistence type="predicted"/>
<evidence type="ECO:0008006" key="3">
    <source>
        <dbReference type="Google" id="ProtNLM"/>
    </source>
</evidence>
<dbReference type="PROSITE" id="PS51257">
    <property type="entry name" value="PROKAR_LIPOPROTEIN"/>
    <property type="match status" value="1"/>
</dbReference>
<evidence type="ECO:0000313" key="1">
    <source>
        <dbReference type="EMBL" id="UZH56468.1"/>
    </source>
</evidence>
<reference evidence="1" key="1">
    <citation type="submission" date="2021-02" db="EMBL/GenBank/DDBJ databases">
        <title>Salinimicrobium sp. nov. isolated from seawater in Tongyeong, Republic of Korea.</title>
        <authorList>
            <person name="Lee S.-J."/>
        </authorList>
    </citation>
    <scope>NUCLEOTIDE SEQUENCE</scope>
    <source>
        <strain evidence="1">HN-2-9-2</strain>
    </source>
</reference>
<protein>
    <recommendedName>
        <fullName evidence="3">DUF3828 domain-containing protein</fullName>
    </recommendedName>
</protein>
<dbReference type="RefSeq" id="WP_265165014.1">
    <property type="nucleotide sequence ID" value="NZ_CP069620.1"/>
</dbReference>
<dbReference type="Proteomes" id="UP001163981">
    <property type="component" value="Chromosome"/>
</dbReference>
<organism evidence="1 2">
    <name type="scientific">Salinimicrobium tongyeongense</name>
    <dbReference type="NCBI Taxonomy" id="2809707"/>
    <lineage>
        <taxon>Bacteria</taxon>
        <taxon>Pseudomonadati</taxon>
        <taxon>Bacteroidota</taxon>
        <taxon>Flavobacteriia</taxon>
        <taxon>Flavobacteriales</taxon>
        <taxon>Flavobacteriaceae</taxon>
        <taxon>Salinimicrobium</taxon>
    </lineage>
</organism>
<sequence>MKNKFFMWYFIIFGCVTFLAACQDYSTKNENLAEQEIISVLYDSLAKKIPPPPPNLHGLNIKDSLRILSQYNSIRDSLKFEKQIVGIIPTMQPLESKLDIMDFNSSKRELIHRLNSLKEQKPLNIAELRTLRSDSVVEFGEQHLREFSADYYQINKLLSFSRISFNEAGNEAAVIASVGTSRLASFTAIYFFRRISDKWTIVDSKGLSMS</sequence>
<name>A0ABY6NUI6_9FLAO</name>
<gene>
    <name evidence="1" type="ORF">JRG66_06300</name>
</gene>
<evidence type="ECO:0000313" key="2">
    <source>
        <dbReference type="Proteomes" id="UP001163981"/>
    </source>
</evidence>
<accession>A0ABY6NUI6</accession>
<dbReference type="EMBL" id="CP069620">
    <property type="protein sequence ID" value="UZH56468.1"/>
    <property type="molecule type" value="Genomic_DNA"/>
</dbReference>